<dbReference type="Pfam" id="PF22939">
    <property type="entry name" value="WHD_GPIID"/>
    <property type="match status" value="1"/>
</dbReference>
<dbReference type="InterPro" id="IPR054471">
    <property type="entry name" value="GPIID_WHD"/>
</dbReference>
<evidence type="ECO:0000313" key="4">
    <source>
        <dbReference type="EMBL" id="KAK5081906.1"/>
    </source>
</evidence>
<dbReference type="EMBL" id="JAVRRG010000131">
    <property type="protein sequence ID" value="KAK5081906.1"/>
    <property type="molecule type" value="Genomic_DNA"/>
</dbReference>
<proteinExistence type="predicted"/>
<dbReference type="InterPro" id="IPR055236">
    <property type="entry name" value="EVH1_PP4R3"/>
</dbReference>
<dbReference type="PANTHER" id="PTHR10039:SF14">
    <property type="entry name" value="NACHT DOMAIN-CONTAINING PROTEIN"/>
    <property type="match status" value="1"/>
</dbReference>
<organism evidence="4 5">
    <name type="scientific">Lithohypha guttulata</name>
    <dbReference type="NCBI Taxonomy" id="1690604"/>
    <lineage>
        <taxon>Eukaryota</taxon>
        <taxon>Fungi</taxon>
        <taxon>Dikarya</taxon>
        <taxon>Ascomycota</taxon>
        <taxon>Pezizomycotina</taxon>
        <taxon>Eurotiomycetes</taxon>
        <taxon>Chaetothyriomycetidae</taxon>
        <taxon>Chaetothyriales</taxon>
        <taxon>Trichomeriaceae</taxon>
        <taxon>Lithohypha</taxon>
    </lineage>
</organism>
<name>A0ABR0K2P0_9EURO</name>
<dbReference type="Pfam" id="PF22972">
    <property type="entry name" value="EVH1_PP4R3"/>
    <property type="match status" value="1"/>
</dbReference>
<evidence type="ECO:0000259" key="3">
    <source>
        <dbReference type="Pfam" id="PF22972"/>
    </source>
</evidence>
<dbReference type="Proteomes" id="UP001345013">
    <property type="component" value="Unassembled WGS sequence"/>
</dbReference>
<feature type="domain" description="PP4R3 EVH1-like" evidence="3">
    <location>
        <begin position="631"/>
        <end position="731"/>
    </location>
</feature>
<feature type="compositionally biased region" description="Polar residues" evidence="1">
    <location>
        <begin position="391"/>
        <end position="421"/>
    </location>
</feature>
<protein>
    <submittedName>
        <fullName evidence="4">Uncharacterized protein</fullName>
    </submittedName>
</protein>
<sequence>MFLWVRLVVDTLLEQQSIYDLQTTVHNLPSELTGVYVHILKRLEAHRDDRQKARIRGIFVWITLARRPLKTWEICDALVLGTASQGLTKQTILHKEILDLCKPLIEEHRDNTVVFIHFSVQRFLLSPEASGPYLQLEAAQRQVGATCCRYLMTCEDFFSNVKTLGTYKQIALGLHSLFSYVKDHGRTYMIDCKLIDERETRRNDFESYVRAFLHQSLSCGPAGLGIPSDQEELCQHGPVWHISLSISHYLNSISKEEVPRDSSGETSGILMEQDLSPIEKAYACYQKQFETLLQGDRTVPQLVRWRSHNTIWRSSAPDTQLYHTCADGLGARTQLRASARQQNVQSTSILICNVFAVLNQHEQDVAIPRLALSKHRVKTLDRGTGRLGGTQSSEGEPESVTSPDADVMSSSTRSFPEQQNPHPMASLEENPDRNVSGPLVVTSDPALSPSNGFDLDFSTLENADVLLDFDFDSFLQPLQSEEVNDFLRNNPGSSASALSQLVKKYSALEHSGFQENQEAFAKLRALCEQMEWRESVLLLLDQGNGGSLSEFQRLMDKAIKLNIPRTDTSFHALQDRARVKLQRVPTAIPTSSKSAAQTILVTPPTPGLLASNDVENTVDISSNVQTPVDRSVKVYELRDDWYDVGTGTYRGTYVKSHGINDHYYLGVSSKTPEQEPLLSTPILEEGNYQKQVDTRIVWVEVGGRDMCLSFLEAEVCTKAWDDICQAQQKMSSSCPDQDPAQTASARSFVGTDPRHYVEFCQSYGSTIEAAIKMKPRDWPDRPLTELLRSAWDGWHYGTFSFSTKGLQSHDLLNSVSYSQQQPARHYHTDLQHCPGLQLSATEQLHARYVFDATLSPGLDAFLQSSQHLDWNLSDSLEEAWKETTPAEISSYLDTAIHNGIKPLDSLGAQIFVLEKRDEMLTRAVDSCSSSNGQ</sequence>
<accession>A0ABR0K2P0</accession>
<evidence type="ECO:0000256" key="1">
    <source>
        <dbReference type="SAM" id="MobiDB-lite"/>
    </source>
</evidence>
<reference evidence="4 5" key="1">
    <citation type="submission" date="2023-08" db="EMBL/GenBank/DDBJ databases">
        <title>Black Yeasts Isolated from many extreme environments.</title>
        <authorList>
            <person name="Coleine C."/>
            <person name="Stajich J.E."/>
            <person name="Selbmann L."/>
        </authorList>
    </citation>
    <scope>NUCLEOTIDE SEQUENCE [LARGE SCALE GENOMIC DNA]</scope>
    <source>
        <strain evidence="4 5">CCFEE 5885</strain>
    </source>
</reference>
<evidence type="ECO:0000313" key="5">
    <source>
        <dbReference type="Proteomes" id="UP001345013"/>
    </source>
</evidence>
<comment type="caution">
    <text evidence="4">The sequence shown here is derived from an EMBL/GenBank/DDBJ whole genome shotgun (WGS) entry which is preliminary data.</text>
</comment>
<evidence type="ECO:0000259" key="2">
    <source>
        <dbReference type="Pfam" id="PF22939"/>
    </source>
</evidence>
<keyword evidence="5" id="KW-1185">Reference proteome</keyword>
<dbReference type="InterPro" id="IPR011993">
    <property type="entry name" value="PH-like_dom_sf"/>
</dbReference>
<gene>
    <name evidence="4" type="ORF">LTR24_008049</name>
</gene>
<dbReference type="Gene3D" id="2.30.29.30">
    <property type="entry name" value="Pleckstrin-homology domain (PH domain)/Phosphotyrosine-binding domain (PTB)"/>
    <property type="match status" value="1"/>
</dbReference>
<dbReference type="PANTHER" id="PTHR10039">
    <property type="entry name" value="AMELOGENIN"/>
    <property type="match status" value="1"/>
</dbReference>
<feature type="domain" description="GPI inositol-deacylase winged helix" evidence="2">
    <location>
        <begin position="50"/>
        <end position="127"/>
    </location>
</feature>
<feature type="region of interest" description="Disordered" evidence="1">
    <location>
        <begin position="381"/>
        <end position="443"/>
    </location>
</feature>